<protein>
    <recommendedName>
        <fullName evidence="6">LPXTG cell wall anchor domain-containing protein</fullName>
    </recommendedName>
</protein>
<evidence type="ECO:0008006" key="6">
    <source>
        <dbReference type="Google" id="ProtNLM"/>
    </source>
</evidence>
<evidence type="ECO:0000256" key="2">
    <source>
        <dbReference type="SAM" id="Phobius"/>
    </source>
</evidence>
<keyword evidence="2" id="KW-1133">Transmembrane helix</keyword>
<evidence type="ECO:0000256" key="3">
    <source>
        <dbReference type="SAM" id="SignalP"/>
    </source>
</evidence>
<feature type="chain" id="PRO_5030746321" description="LPXTG cell wall anchor domain-containing protein" evidence="3">
    <location>
        <begin position="23"/>
        <end position="395"/>
    </location>
</feature>
<accession>A0A7W6GP99</accession>
<keyword evidence="2" id="KW-0472">Membrane</keyword>
<dbReference type="Proteomes" id="UP000552757">
    <property type="component" value="Unassembled WGS sequence"/>
</dbReference>
<feature type="region of interest" description="Disordered" evidence="1">
    <location>
        <begin position="26"/>
        <end position="156"/>
    </location>
</feature>
<feature type="compositionally biased region" description="Pro residues" evidence="1">
    <location>
        <begin position="200"/>
        <end position="210"/>
    </location>
</feature>
<keyword evidence="5" id="KW-1185">Reference proteome</keyword>
<keyword evidence="3" id="KW-0732">Signal</keyword>
<proteinExistence type="predicted"/>
<comment type="caution">
    <text evidence="4">The sequence shown here is derived from an EMBL/GenBank/DDBJ whole genome shotgun (WGS) entry which is preliminary data.</text>
</comment>
<organism evidence="4 5">
    <name type="scientific">Sphingobium fontiphilum</name>
    <dbReference type="NCBI Taxonomy" id="944425"/>
    <lineage>
        <taxon>Bacteria</taxon>
        <taxon>Pseudomonadati</taxon>
        <taxon>Pseudomonadota</taxon>
        <taxon>Alphaproteobacteria</taxon>
        <taxon>Sphingomonadales</taxon>
        <taxon>Sphingomonadaceae</taxon>
        <taxon>Sphingobium</taxon>
    </lineage>
</organism>
<dbReference type="AlphaFoldDB" id="A0A7W6GP99"/>
<feature type="compositionally biased region" description="Pro residues" evidence="1">
    <location>
        <begin position="132"/>
        <end position="148"/>
    </location>
</feature>
<feature type="transmembrane region" description="Helical" evidence="2">
    <location>
        <begin position="162"/>
        <end position="180"/>
    </location>
</feature>
<gene>
    <name evidence="4" type="ORF">GGR44_001832</name>
</gene>
<dbReference type="EMBL" id="JACIEB010000003">
    <property type="protein sequence ID" value="MBB3982173.1"/>
    <property type="molecule type" value="Genomic_DNA"/>
</dbReference>
<feature type="compositionally biased region" description="Low complexity" evidence="1">
    <location>
        <begin position="189"/>
        <end position="199"/>
    </location>
</feature>
<evidence type="ECO:0000256" key="1">
    <source>
        <dbReference type="SAM" id="MobiDB-lite"/>
    </source>
</evidence>
<feature type="region of interest" description="Disordered" evidence="1">
    <location>
        <begin position="188"/>
        <end position="210"/>
    </location>
</feature>
<sequence length="395" mass="40481">MGSMKIRHIAIMLALSPADALAQQNNAAPSLSLQPGRPADTQPQRQGPELDIFHPEVATPPADAPAVAPTLAPQAAPAPAPRTTSDATAPAPTRPKREPTRNAATPAKQPEAATPAAVTEPEASPAGAATPPAEPAAPIAEPPQPGPAPETAATPATPDKRWVWIIGGLALIGGLAFLTWRRRKPEPRPAIAADGAPAAAPEPPVAPALAPPPPAPVPAVPIASPRARLALALDIISARLGLAGLTVGYRLTLTNEGELAAQDAGIRALIASAGTSPAEVLQQFFDGAIGHPFANGLTIEPGASHAVGGEITLPPETTWPIEVGTRRLLIPLVAFDVQYRWAQGETSGAGRTGGAFIVGQEQEPPAQRLAPFRLDLGPRQYRRPGARATGFAPEG</sequence>
<name>A0A7W6GP99_9SPHN</name>
<evidence type="ECO:0000313" key="4">
    <source>
        <dbReference type="EMBL" id="MBB3982173.1"/>
    </source>
</evidence>
<evidence type="ECO:0000313" key="5">
    <source>
        <dbReference type="Proteomes" id="UP000552757"/>
    </source>
</evidence>
<reference evidence="4 5" key="1">
    <citation type="submission" date="2020-08" db="EMBL/GenBank/DDBJ databases">
        <title>Genomic Encyclopedia of Type Strains, Phase IV (KMG-IV): sequencing the most valuable type-strain genomes for metagenomic binning, comparative biology and taxonomic classification.</title>
        <authorList>
            <person name="Goeker M."/>
        </authorList>
    </citation>
    <scope>NUCLEOTIDE SEQUENCE [LARGE SCALE GENOMIC DNA]</scope>
    <source>
        <strain evidence="4 5">DSM 29348</strain>
    </source>
</reference>
<feature type="compositionally biased region" description="Low complexity" evidence="1">
    <location>
        <begin position="110"/>
        <end position="131"/>
    </location>
</feature>
<feature type="compositionally biased region" description="Low complexity" evidence="1">
    <location>
        <begin position="55"/>
        <end position="91"/>
    </location>
</feature>
<feature type="signal peptide" evidence="3">
    <location>
        <begin position="1"/>
        <end position="22"/>
    </location>
</feature>
<keyword evidence="2" id="KW-0812">Transmembrane</keyword>